<dbReference type="SMART" id="SM00530">
    <property type="entry name" value="HTH_XRE"/>
    <property type="match status" value="1"/>
</dbReference>
<dbReference type="NCBIfam" id="TIGR01716">
    <property type="entry name" value="RGG_Cterm"/>
    <property type="match status" value="1"/>
</dbReference>
<dbReference type="GO" id="GO:0003677">
    <property type="term" value="F:DNA binding"/>
    <property type="evidence" value="ECO:0007669"/>
    <property type="project" value="InterPro"/>
</dbReference>
<dbReference type="CDD" id="cd00093">
    <property type="entry name" value="HTH_XRE"/>
    <property type="match status" value="1"/>
</dbReference>
<dbReference type="PANTHER" id="PTHR37038">
    <property type="entry name" value="TRANSCRIPTIONAL REGULATOR-RELATED"/>
    <property type="match status" value="1"/>
</dbReference>
<dbReference type="Proteomes" id="UP000326779">
    <property type="component" value="Chromosome"/>
</dbReference>
<dbReference type="InterPro" id="IPR053163">
    <property type="entry name" value="HTH-type_regulator_Rgg"/>
</dbReference>
<dbReference type="InterPro" id="IPR010982">
    <property type="entry name" value="Lambda_DNA-bd_dom_sf"/>
</dbReference>
<organism evidence="2 3">
    <name type="scientific">Schleiferilactobacillus harbinensis</name>
    <dbReference type="NCBI Taxonomy" id="304207"/>
    <lineage>
        <taxon>Bacteria</taxon>
        <taxon>Bacillati</taxon>
        <taxon>Bacillota</taxon>
        <taxon>Bacilli</taxon>
        <taxon>Lactobacillales</taxon>
        <taxon>Lactobacillaceae</taxon>
        <taxon>Schleiferilactobacillus</taxon>
    </lineage>
</organism>
<accession>A0A5P8M9A4</accession>
<proteinExistence type="predicted"/>
<dbReference type="InterPro" id="IPR001387">
    <property type="entry name" value="Cro/C1-type_HTH"/>
</dbReference>
<dbReference type="PROSITE" id="PS50943">
    <property type="entry name" value="HTH_CROC1"/>
    <property type="match status" value="1"/>
</dbReference>
<evidence type="ECO:0000313" key="2">
    <source>
        <dbReference type="EMBL" id="QFR25110.1"/>
    </source>
</evidence>
<dbReference type="Pfam" id="PF21259">
    <property type="entry name" value="Rgg_C"/>
    <property type="match status" value="1"/>
</dbReference>
<dbReference type="RefSeq" id="WP_152261735.1">
    <property type="nucleotide sequence ID" value="NZ_CP045143.1"/>
</dbReference>
<dbReference type="PANTHER" id="PTHR37038:SF12">
    <property type="entry name" value="TRANSCRIPTIONAL REGULATOR"/>
    <property type="match status" value="1"/>
</dbReference>
<dbReference type="KEGG" id="lhb:D1010_17910"/>
<name>A0A5P8M9A4_9LACO</name>
<reference evidence="2 3" key="1">
    <citation type="submission" date="2019-10" db="EMBL/GenBank/DDBJ databases">
        <title>The completed genome of Lactobacillus harbinensis M1.</title>
        <authorList>
            <person name="Zheng Y."/>
        </authorList>
    </citation>
    <scope>NUCLEOTIDE SEQUENCE [LARGE SCALE GENOMIC DNA]</scope>
    <source>
        <strain evidence="2 3">M1</strain>
    </source>
</reference>
<dbReference type="AlphaFoldDB" id="A0A5P8M9A4"/>
<dbReference type="SUPFAM" id="SSF47413">
    <property type="entry name" value="lambda repressor-like DNA-binding domains"/>
    <property type="match status" value="1"/>
</dbReference>
<evidence type="ECO:0000259" key="1">
    <source>
        <dbReference type="PROSITE" id="PS50943"/>
    </source>
</evidence>
<sequence>MMTYGEAFRYFRHSKGLTLKQVADQMNSVSLIGQFETNQCHISIERFVHLLDQIGVTYDEFQLKRQGTTRSPIRQKIHEYRRMSSIETVIAAHGQHISAQDLFARLDKLAAENSHHYNLQLAQQVQLDSFYQTQQDRDSPNYPKGIQYYLTQVDDWGLYELNLFKECIRAFPVDVSWRLLHNVGKKVQLMADLPGYASEICNVYFSAITGFIVRHDLAKAWQTWRLAKLFCETEDDAESALRLPAMAGWITLHEGHEDKARALFNETLHYFQLLHFQKAYNHWHEIIEGQITAYHQQIPQYFVFVTPYE</sequence>
<feature type="domain" description="HTH cro/C1-type" evidence="1">
    <location>
        <begin position="8"/>
        <end position="61"/>
    </location>
</feature>
<dbReference type="Gene3D" id="1.10.260.40">
    <property type="entry name" value="lambda repressor-like DNA-binding domains"/>
    <property type="match status" value="1"/>
</dbReference>
<evidence type="ECO:0000313" key="3">
    <source>
        <dbReference type="Proteomes" id="UP000326779"/>
    </source>
</evidence>
<protein>
    <submittedName>
        <fullName evidence="2">XRE family transcriptional regulator</fullName>
    </submittedName>
</protein>
<gene>
    <name evidence="2" type="ORF">D1010_17910</name>
</gene>
<dbReference type="InterPro" id="IPR010057">
    <property type="entry name" value="Transcription_activator_Rgg_C"/>
</dbReference>
<dbReference type="EMBL" id="CP045143">
    <property type="protein sequence ID" value="QFR25110.1"/>
    <property type="molecule type" value="Genomic_DNA"/>
</dbReference>